<dbReference type="SMART" id="SM00451">
    <property type="entry name" value="ZnF_U1"/>
    <property type="match status" value="2"/>
</dbReference>
<keyword evidence="4" id="KW-0863">Zinc-finger</keyword>
<dbReference type="InterPro" id="IPR036236">
    <property type="entry name" value="Znf_C2H2_sf"/>
</dbReference>
<dbReference type="PROSITE" id="PS00028">
    <property type="entry name" value="ZINC_FINGER_C2H2_1"/>
    <property type="match status" value="1"/>
</dbReference>
<reference evidence="9" key="2">
    <citation type="submission" date="2025-09" db="UniProtKB">
        <authorList>
            <consortium name="Ensembl"/>
        </authorList>
    </citation>
    <scope>IDENTIFICATION</scope>
</reference>
<evidence type="ECO:0000256" key="7">
    <source>
        <dbReference type="SAM" id="MobiDB-lite"/>
    </source>
</evidence>
<evidence type="ECO:0000259" key="8">
    <source>
        <dbReference type="PROSITE" id="PS00028"/>
    </source>
</evidence>
<dbReference type="PANTHER" id="PTHR23067">
    <property type="entry name" value="DOUBLE-STRANDED RNA-BINDING ZINC FINGER PROTEIN"/>
    <property type="match status" value="1"/>
</dbReference>
<accession>A0A8C2LYA5</accession>
<comment type="subcellular location">
    <subcellularLocation>
        <location evidence="1">Nucleus</location>
    </subcellularLocation>
</comment>
<sequence length="321" mass="34259">LLIILCFGFTMDPIQKAVINHTFGVPLPHRRKQIISCNICQLRFNSDSQAAAHYKGTKHAKKLKALEAMKNKQKSVTAKDSAKTTFTSITTNTMTTSSDKTDSASETPVISTMTSGEMHKSNAVTTEITEITSKAEKSPTAVAATGNSSSPSTETEEEKAKRLLYCSLCKVAVNSASQLEAHNSGTKHKTMLEARNGSGTIKAFPRAGMKGKGPVNKGNTGLQNKTFHCEICDVHVNSETQLKQPKESPVRKPSKPLTPRILPNPLAAAAAAAAVAVNSPFSLRTAPAATLFQTSALPPALLRPAPGPIRTTHTPVLFAPY</sequence>
<dbReference type="Pfam" id="PF12874">
    <property type="entry name" value="zf-met"/>
    <property type="match status" value="3"/>
</dbReference>
<keyword evidence="6" id="KW-0539">Nucleus</keyword>
<evidence type="ECO:0000256" key="6">
    <source>
        <dbReference type="ARBA" id="ARBA00023242"/>
    </source>
</evidence>
<name>A0A8C2LYA5_CRIGR</name>
<dbReference type="Ensembl" id="ENSCGRT00001014722.1">
    <property type="protein sequence ID" value="ENSCGRP00001010501.1"/>
    <property type="gene ID" value="ENSCGRG00001012384.1"/>
</dbReference>
<dbReference type="Gene3D" id="3.30.160.60">
    <property type="entry name" value="Classic Zinc Finger"/>
    <property type="match status" value="2"/>
</dbReference>
<dbReference type="FunFam" id="3.30.160.60:FF:000276">
    <property type="entry name" value="zinc finger protein 385A isoform X3"/>
    <property type="match status" value="1"/>
</dbReference>
<evidence type="ECO:0000256" key="1">
    <source>
        <dbReference type="ARBA" id="ARBA00004123"/>
    </source>
</evidence>
<dbReference type="GO" id="GO:0008270">
    <property type="term" value="F:zinc ion binding"/>
    <property type="evidence" value="ECO:0007669"/>
    <property type="project" value="UniProtKB-KW"/>
</dbReference>
<dbReference type="GO" id="GO:0005634">
    <property type="term" value="C:nucleus"/>
    <property type="evidence" value="ECO:0007669"/>
    <property type="project" value="UniProtKB-SubCell"/>
</dbReference>
<keyword evidence="5" id="KW-0862">Zinc</keyword>
<dbReference type="SUPFAM" id="SSF57667">
    <property type="entry name" value="beta-beta-alpha zinc fingers"/>
    <property type="match status" value="3"/>
</dbReference>
<evidence type="ECO:0000313" key="10">
    <source>
        <dbReference type="Proteomes" id="UP000694386"/>
    </source>
</evidence>
<protein>
    <recommendedName>
        <fullName evidence="8">C2H2-type domain-containing protein</fullName>
    </recommendedName>
</protein>
<dbReference type="PANTHER" id="PTHR23067:SF12">
    <property type="entry name" value="ZINC FINGER PROTEIN 385D"/>
    <property type="match status" value="1"/>
</dbReference>
<dbReference type="InterPro" id="IPR051845">
    <property type="entry name" value="Znf385"/>
</dbReference>
<evidence type="ECO:0000313" key="9">
    <source>
        <dbReference type="Ensembl" id="ENSCGRP00001010501.1"/>
    </source>
</evidence>
<dbReference type="GO" id="GO:1990837">
    <property type="term" value="F:sequence-specific double-stranded DNA binding"/>
    <property type="evidence" value="ECO:0007669"/>
    <property type="project" value="Ensembl"/>
</dbReference>
<keyword evidence="3" id="KW-0677">Repeat</keyword>
<proteinExistence type="predicted"/>
<dbReference type="InterPro" id="IPR013087">
    <property type="entry name" value="Znf_C2H2_type"/>
</dbReference>
<evidence type="ECO:0000256" key="3">
    <source>
        <dbReference type="ARBA" id="ARBA00022737"/>
    </source>
</evidence>
<feature type="domain" description="C2H2-type" evidence="8">
    <location>
        <begin position="37"/>
        <end position="59"/>
    </location>
</feature>
<organism evidence="9 10">
    <name type="scientific">Cricetulus griseus</name>
    <name type="common">Chinese hamster</name>
    <name type="synonym">Cricetulus barabensis griseus</name>
    <dbReference type="NCBI Taxonomy" id="10029"/>
    <lineage>
        <taxon>Eukaryota</taxon>
        <taxon>Metazoa</taxon>
        <taxon>Chordata</taxon>
        <taxon>Craniata</taxon>
        <taxon>Vertebrata</taxon>
        <taxon>Euteleostomi</taxon>
        <taxon>Mammalia</taxon>
        <taxon>Eutheria</taxon>
        <taxon>Euarchontoglires</taxon>
        <taxon>Glires</taxon>
        <taxon>Rodentia</taxon>
        <taxon>Myomorpha</taxon>
        <taxon>Muroidea</taxon>
        <taxon>Cricetidae</taxon>
        <taxon>Cricetinae</taxon>
        <taxon>Cricetulus</taxon>
    </lineage>
</organism>
<dbReference type="AlphaFoldDB" id="A0A8C2LYA5"/>
<dbReference type="InterPro" id="IPR003604">
    <property type="entry name" value="Matrin/U1-like-C_Znf_C2H2"/>
</dbReference>
<feature type="region of interest" description="Disordered" evidence="7">
    <location>
        <begin position="133"/>
        <end position="157"/>
    </location>
</feature>
<keyword evidence="2" id="KW-0479">Metal-binding</keyword>
<dbReference type="FunFam" id="3.30.160.60:FF:000121">
    <property type="entry name" value="zinc finger protein 385B isoform X1"/>
    <property type="match status" value="1"/>
</dbReference>
<evidence type="ECO:0000256" key="4">
    <source>
        <dbReference type="ARBA" id="ARBA00022771"/>
    </source>
</evidence>
<evidence type="ECO:0000256" key="2">
    <source>
        <dbReference type="ARBA" id="ARBA00022723"/>
    </source>
</evidence>
<reference evidence="9" key="1">
    <citation type="submission" date="2025-08" db="UniProtKB">
        <authorList>
            <consortium name="Ensembl"/>
        </authorList>
    </citation>
    <scope>IDENTIFICATION</scope>
</reference>
<dbReference type="Proteomes" id="UP000694386">
    <property type="component" value="Unplaced"/>
</dbReference>
<evidence type="ECO:0000256" key="5">
    <source>
        <dbReference type="ARBA" id="ARBA00022833"/>
    </source>
</evidence>
<dbReference type="SMART" id="SM00355">
    <property type="entry name" value="ZnF_C2H2"/>
    <property type="match status" value="2"/>
</dbReference>